<feature type="domain" description="Tf2-1-like SH3-like" evidence="1">
    <location>
        <begin position="80"/>
        <end position="120"/>
    </location>
</feature>
<gene>
    <name evidence="2" type="ORF">Tco_0707030</name>
</gene>
<dbReference type="Pfam" id="PF24626">
    <property type="entry name" value="SH3_Tf2-1"/>
    <property type="match status" value="1"/>
</dbReference>
<proteinExistence type="predicted"/>
<reference evidence="2" key="1">
    <citation type="journal article" date="2022" name="Int. J. Mol. Sci.">
        <title>Draft Genome of Tanacetum Coccineum: Genomic Comparison of Closely Related Tanacetum-Family Plants.</title>
        <authorList>
            <person name="Yamashiro T."/>
            <person name="Shiraishi A."/>
            <person name="Nakayama K."/>
            <person name="Satake H."/>
        </authorList>
    </citation>
    <scope>NUCLEOTIDE SEQUENCE</scope>
</reference>
<keyword evidence="3" id="KW-1185">Reference proteome</keyword>
<accession>A0ABQ4Y925</accession>
<dbReference type="InterPro" id="IPR056924">
    <property type="entry name" value="SH3_Tf2-1"/>
</dbReference>
<evidence type="ECO:0000259" key="1">
    <source>
        <dbReference type="Pfam" id="PF24626"/>
    </source>
</evidence>
<dbReference type="PANTHER" id="PTHR46148:SF52">
    <property type="entry name" value="OS04G0603800 PROTEIN"/>
    <property type="match status" value="1"/>
</dbReference>
<protein>
    <recommendedName>
        <fullName evidence="1">Tf2-1-like SH3-like domain-containing protein</fullName>
    </recommendedName>
</protein>
<organism evidence="2 3">
    <name type="scientific">Tanacetum coccineum</name>
    <dbReference type="NCBI Taxonomy" id="301880"/>
    <lineage>
        <taxon>Eukaryota</taxon>
        <taxon>Viridiplantae</taxon>
        <taxon>Streptophyta</taxon>
        <taxon>Embryophyta</taxon>
        <taxon>Tracheophyta</taxon>
        <taxon>Spermatophyta</taxon>
        <taxon>Magnoliopsida</taxon>
        <taxon>eudicotyledons</taxon>
        <taxon>Gunneridae</taxon>
        <taxon>Pentapetalae</taxon>
        <taxon>asterids</taxon>
        <taxon>campanulids</taxon>
        <taxon>Asterales</taxon>
        <taxon>Asteraceae</taxon>
        <taxon>Asteroideae</taxon>
        <taxon>Anthemideae</taxon>
        <taxon>Anthemidinae</taxon>
        <taxon>Tanacetum</taxon>
    </lineage>
</organism>
<dbReference type="PANTHER" id="PTHR46148">
    <property type="entry name" value="CHROMO DOMAIN-CONTAINING PROTEIN"/>
    <property type="match status" value="1"/>
</dbReference>
<sequence>MFPEESDKIEKYVGGLPDMIHRKLENSNQAQKQLLKRQNVAQAYAAGTGERKEYTGTLPLCNKCKFHRNGPCTVKCSNYKRVGPFKVLEQVESVAYKLKLPQELSRVYNMFHVSNLKKYYPDDPLVVPLEGLHVDEKLHFVEKPVEIMD</sequence>
<dbReference type="Proteomes" id="UP001151760">
    <property type="component" value="Unassembled WGS sequence"/>
</dbReference>
<comment type="caution">
    <text evidence="2">The sequence shown here is derived from an EMBL/GenBank/DDBJ whole genome shotgun (WGS) entry which is preliminary data.</text>
</comment>
<reference evidence="2" key="2">
    <citation type="submission" date="2022-01" db="EMBL/GenBank/DDBJ databases">
        <authorList>
            <person name="Yamashiro T."/>
            <person name="Shiraishi A."/>
            <person name="Satake H."/>
            <person name="Nakayama K."/>
        </authorList>
    </citation>
    <scope>NUCLEOTIDE SEQUENCE</scope>
</reference>
<evidence type="ECO:0000313" key="3">
    <source>
        <dbReference type="Proteomes" id="UP001151760"/>
    </source>
</evidence>
<evidence type="ECO:0000313" key="2">
    <source>
        <dbReference type="EMBL" id="GJS74189.1"/>
    </source>
</evidence>
<dbReference type="EMBL" id="BQNB010010212">
    <property type="protein sequence ID" value="GJS74189.1"/>
    <property type="molecule type" value="Genomic_DNA"/>
</dbReference>
<name>A0ABQ4Y925_9ASTR</name>